<gene>
    <name evidence="4" type="ORF">FGG15_09680</name>
</gene>
<name>A0ABY2WIE8_9FLAO</name>
<feature type="domain" description="Alcohol dehydrogenase-like C-terminal" evidence="2">
    <location>
        <begin position="170"/>
        <end position="295"/>
    </location>
</feature>
<evidence type="ECO:0000259" key="2">
    <source>
        <dbReference type="Pfam" id="PF00107"/>
    </source>
</evidence>
<evidence type="ECO:0000313" key="5">
    <source>
        <dbReference type="Proteomes" id="UP000751614"/>
    </source>
</evidence>
<dbReference type="InterPro" id="IPR050129">
    <property type="entry name" value="Zn_alcohol_dh"/>
</dbReference>
<dbReference type="CDD" id="cd08261">
    <property type="entry name" value="Zn_ADH7"/>
    <property type="match status" value="1"/>
</dbReference>
<evidence type="ECO:0000313" key="4">
    <source>
        <dbReference type="EMBL" id="TMU54483.1"/>
    </source>
</evidence>
<dbReference type="Gene3D" id="3.90.180.10">
    <property type="entry name" value="Medium-chain alcohol dehydrogenases, catalytic domain"/>
    <property type="match status" value="1"/>
</dbReference>
<comment type="caution">
    <text evidence="4">The sequence shown here is derived from an EMBL/GenBank/DDBJ whole genome shotgun (WGS) entry which is preliminary data.</text>
</comment>
<dbReference type="PANTHER" id="PTHR43401">
    <property type="entry name" value="L-THREONINE 3-DEHYDROGENASE"/>
    <property type="match status" value="1"/>
</dbReference>
<dbReference type="InterPro" id="IPR013149">
    <property type="entry name" value="ADH-like_C"/>
</dbReference>
<dbReference type="SUPFAM" id="SSF50129">
    <property type="entry name" value="GroES-like"/>
    <property type="match status" value="1"/>
</dbReference>
<proteinExistence type="predicted"/>
<reference evidence="4 5" key="1">
    <citation type="submission" date="2019-05" db="EMBL/GenBank/DDBJ databases">
        <title>Flagellimonas sp. AsT0115, sp. nov., isolated from a marine red algae, Asparagopsis taxiformis.</title>
        <authorList>
            <person name="Kim J."/>
            <person name="Jeong S.E."/>
            <person name="Jeon C.O."/>
        </authorList>
    </citation>
    <scope>NUCLEOTIDE SEQUENCE [LARGE SCALE GENOMIC DNA]</scope>
    <source>
        <strain evidence="4 5">AsT0115</strain>
    </source>
</reference>
<dbReference type="SUPFAM" id="SSF51735">
    <property type="entry name" value="NAD(P)-binding Rossmann-fold domains"/>
    <property type="match status" value="1"/>
</dbReference>
<evidence type="ECO:0000256" key="1">
    <source>
        <dbReference type="ARBA" id="ARBA00023002"/>
    </source>
</evidence>
<dbReference type="PANTHER" id="PTHR43401:SF3">
    <property type="entry name" value="L-GALACTONATE-5-DEHYDROGENASE"/>
    <property type="match status" value="1"/>
</dbReference>
<dbReference type="RefSeq" id="WP_138835705.1">
    <property type="nucleotide sequence ID" value="NZ_VCNI01000002.1"/>
</dbReference>
<accession>A0ABY2WIE8</accession>
<keyword evidence="5" id="KW-1185">Reference proteome</keyword>
<dbReference type="Pfam" id="PF08240">
    <property type="entry name" value="ADH_N"/>
    <property type="match status" value="1"/>
</dbReference>
<dbReference type="InterPro" id="IPR013154">
    <property type="entry name" value="ADH-like_N"/>
</dbReference>
<keyword evidence="1" id="KW-0560">Oxidoreductase</keyword>
<dbReference type="Gene3D" id="3.40.50.720">
    <property type="entry name" value="NAD(P)-binding Rossmann-like Domain"/>
    <property type="match status" value="1"/>
</dbReference>
<dbReference type="Proteomes" id="UP000751614">
    <property type="component" value="Unassembled WGS sequence"/>
</dbReference>
<protein>
    <submittedName>
        <fullName evidence="4">Zinc-binding alcohol dehydrogenase family protein</fullName>
    </submittedName>
</protein>
<sequence>MHYIVCEKPGQFALKEKSVPVRKENEALLKIKSVGICGTDLHAYTGNQAFFTYPRILGHELCAEVLEIGANSKNIKVGDKVGVMPYLSCGSCIACTNDKSNCCSSIHVLGVHTDGGMQEQIVVPSNILLPVGNLTDDEIAIIEPLAIAAHALRRAQLRRGETIAVMGCGPIGIGILKQAQIMGAKVIAMDINEGRLQYVKNTIGCDYAINASQDPLAKIQAITNGNLCTAVFDATGAKFPLENGPEYMAHGGRFVLVGLSNGDLTYNHPKIHAKEATIMCSRNATMEDFEQVINIMGQFPTASFITHKVPYTEMITNFDRWLDPEYGTIKAVVHFNNK</sequence>
<evidence type="ECO:0000259" key="3">
    <source>
        <dbReference type="Pfam" id="PF08240"/>
    </source>
</evidence>
<dbReference type="EMBL" id="VCNI01000002">
    <property type="protein sequence ID" value="TMU54483.1"/>
    <property type="molecule type" value="Genomic_DNA"/>
</dbReference>
<dbReference type="Pfam" id="PF00107">
    <property type="entry name" value="ADH_zinc_N"/>
    <property type="match status" value="1"/>
</dbReference>
<feature type="domain" description="Alcohol dehydrogenase-like N-terminal" evidence="3">
    <location>
        <begin position="24"/>
        <end position="131"/>
    </location>
</feature>
<dbReference type="InterPro" id="IPR011032">
    <property type="entry name" value="GroES-like_sf"/>
</dbReference>
<dbReference type="InterPro" id="IPR036291">
    <property type="entry name" value="NAD(P)-bd_dom_sf"/>
</dbReference>
<organism evidence="4 5">
    <name type="scientific">Flagellimonas algicola</name>
    <dbReference type="NCBI Taxonomy" id="2583815"/>
    <lineage>
        <taxon>Bacteria</taxon>
        <taxon>Pseudomonadati</taxon>
        <taxon>Bacteroidota</taxon>
        <taxon>Flavobacteriia</taxon>
        <taxon>Flavobacteriales</taxon>
        <taxon>Flavobacteriaceae</taxon>
        <taxon>Flagellimonas</taxon>
    </lineage>
</organism>